<dbReference type="EMBL" id="JADYXP020000022">
    <property type="protein sequence ID" value="KAL0102872.1"/>
    <property type="molecule type" value="Genomic_DNA"/>
</dbReference>
<reference evidence="2 3" key="1">
    <citation type="submission" date="2023-03" db="EMBL/GenBank/DDBJ databases">
        <title>High recombination rates correlate with genetic variation in Cardiocondyla obscurior ants.</title>
        <authorList>
            <person name="Errbii M."/>
        </authorList>
    </citation>
    <scope>NUCLEOTIDE SEQUENCE [LARGE SCALE GENOMIC DNA]</scope>
    <source>
        <strain evidence="2">Alpha-2009</strain>
        <tissue evidence="2">Whole body</tissue>
    </source>
</reference>
<dbReference type="Proteomes" id="UP001430953">
    <property type="component" value="Unassembled WGS sequence"/>
</dbReference>
<comment type="caution">
    <text evidence="2">The sequence shown here is derived from an EMBL/GenBank/DDBJ whole genome shotgun (WGS) entry which is preliminary data.</text>
</comment>
<name>A0AAW2EI74_9HYME</name>
<feature type="compositionally biased region" description="Basic and acidic residues" evidence="1">
    <location>
        <begin position="51"/>
        <end position="75"/>
    </location>
</feature>
<evidence type="ECO:0000256" key="1">
    <source>
        <dbReference type="SAM" id="MobiDB-lite"/>
    </source>
</evidence>
<feature type="compositionally biased region" description="Basic residues" evidence="1">
    <location>
        <begin position="36"/>
        <end position="50"/>
    </location>
</feature>
<protein>
    <submittedName>
        <fullName evidence="2">Uncharacterized protein</fullName>
    </submittedName>
</protein>
<evidence type="ECO:0000313" key="2">
    <source>
        <dbReference type="EMBL" id="KAL0102872.1"/>
    </source>
</evidence>
<evidence type="ECO:0000313" key="3">
    <source>
        <dbReference type="Proteomes" id="UP001430953"/>
    </source>
</evidence>
<proteinExistence type="predicted"/>
<organism evidence="2 3">
    <name type="scientific">Cardiocondyla obscurior</name>
    <dbReference type="NCBI Taxonomy" id="286306"/>
    <lineage>
        <taxon>Eukaryota</taxon>
        <taxon>Metazoa</taxon>
        <taxon>Ecdysozoa</taxon>
        <taxon>Arthropoda</taxon>
        <taxon>Hexapoda</taxon>
        <taxon>Insecta</taxon>
        <taxon>Pterygota</taxon>
        <taxon>Neoptera</taxon>
        <taxon>Endopterygota</taxon>
        <taxon>Hymenoptera</taxon>
        <taxon>Apocrita</taxon>
        <taxon>Aculeata</taxon>
        <taxon>Formicoidea</taxon>
        <taxon>Formicidae</taxon>
        <taxon>Myrmicinae</taxon>
        <taxon>Cardiocondyla</taxon>
    </lineage>
</organism>
<accession>A0AAW2EI74</accession>
<gene>
    <name evidence="2" type="ORF">PUN28_018279</name>
</gene>
<feature type="region of interest" description="Disordered" evidence="1">
    <location>
        <begin position="1"/>
        <end position="88"/>
    </location>
</feature>
<keyword evidence="3" id="KW-1185">Reference proteome</keyword>
<dbReference type="AlphaFoldDB" id="A0AAW2EI74"/>
<sequence>MPANVTLLPVEETTATRRQARLCSRGAGRPNLQQMHHQRRRRRDAMHRRRGEKERVRKRQGETEREREKNERKSLENGSAVTEKQKRERKHDIFVWWRLGVAQAPSGR</sequence>